<dbReference type="InterPro" id="IPR016024">
    <property type="entry name" value="ARM-type_fold"/>
</dbReference>
<protein>
    <submittedName>
        <fullName evidence="1">Uncharacterized protein</fullName>
    </submittedName>
</protein>
<organism evidence="1 2">
    <name type="scientific">Metallosphaera yellowstonensis MK1</name>
    <dbReference type="NCBI Taxonomy" id="671065"/>
    <lineage>
        <taxon>Archaea</taxon>
        <taxon>Thermoproteota</taxon>
        <taxon>Thermoprotei</taxon>
        <taxon>Sulfolobales</taxon>
        <taxon>Sulfolobaceae</taxon>
        <taxon>Metallosphaera</taxon>
    </lineage>
</organism>
<dbReference type="Proteomes" id="UP000003980">
    <property type="component" value="Unassembled WGS sequence"/>
</dbReference>
<dbReference type="OrthoDB" id="39953at2157"/>
<dbReference type="STRING" id="671065.MetMK1DRAFT_00009190"/>
<accession>H2C2E6</accession>
<gene>
    <name evidence="1" type="ORF">MetMK1DRAFT_00009190</name>
</gene>
<dbReference type="AlphaFoldDB" id="H2C2E6"/>
<proteinExistence type="predicted"/>
<reference evidence="1 2" key="1">
    <citation type="submission" date="2012-01" db="EMBL/GenBank/DDBJ databases">
        <title>Improved High-Quality Draft sequence of Metallosphaera yellowstonensis MK1.</title>
        <authorList>
            <consortium name="US DOE Joint Genome Institute"/>
            <person name="Lucas S."/>
            <person name="Han J."/>
            <person name="Cheng J.-F."/>
            <person name="Goodwin L."/>
            <person name="Pitluck S."/>
            <person name="Peters L."/>
            <person name="Teshima H."/>
            <person name="Detter J.C."/>
            <person name="Han C."/>
            <person name="Tapia R."/>
            <person name="Land M."/>
            <person name="Hauser L."/>
            <person name="Kyrpides N."/>
            <person name="Kozubal M."/>
            <person name="Macur R.E."/>
            <person name="Jay Z."/>
            <person name="Inskeep W."/>
            <person name="Woyke T."/>
        </authorList>
    </citation>
    <scope>NUCLEOTIDE SEQUENCE [LARGE SCALE GENOMIC DNA]</scope>
    <source>
        <strain evidence="1 2">MK1</strain>
    </source>
</reference>
<name>H2C2E6_9CREN</name>
<dbReference type="HOGENOM" id="CLU_1302565_0_0_2"/>
<dbReference type="eggNOG" id="arCOG03852">
    <property type="taxonomic scope" value="Archaea"/>
</dbReference>
<keyword evidence="2" id="KW-1185">Reference proteome</keyword>
<evidence type="ECO:0000313" key="2">
    <source>
        <dbReference type="Proteomes" id="UP000003980"/>
    </source>
</evidence>
<dbReference type="EMBL" id="JH597761">
    <property type="protein sequence ID" value="EHP70417.1"/>
    <property type="molecule type" value="Genomic_DNA"/>
</dbReference>
<evidence type="ECO:0000313" key="1">
    <source>
        <dbReference type="EMBL" id="EHP70417.1"/>
    </source>
</evidence>
<dbReference type="SUPFAM" id="SSF48371">
    <property type="entry name" value="ARM repeat"/>
    <property type="match status" value="1"/>
</dbReference>
<sequence length="207" mass="24625">MDLAGLRSLDPERRRRAWEELESLASRSPKELEDKRLYIRSLLWHKMQGVREEAWKHLPLYKRLEVDVERAFRANSDRIKLTAWSHYPDVISSGLMTREQVVKMRQHFWRLLRSFYPTVRKKAWALLVSMVRDGIVQEGDKEKVLSYLSHRKVSVRLLAWSKVRELGELGFLTREDVERKEVFLKELTQGESRASARARKLVEVLRL</sequence>